<dbReference type="PANTHER" id="PTHR43033:SF1">
    <property type="entry name" value="TRNA(ILE)-LYSIDINE SYNTHASE-RELATED"/>
    <property type="match status" value="1"/>
</dbReference>
<dbReference type="InterPro" id="IPR012796">
    <property type="entry name" value="Lysidine-tRNA-synth_C"/>
</dbReference>
<dbReference type="Pfam" id="PF01171">
    <property type="entry name" value="ATP_bind_3"/>
    <property type="match status" value="1"/>
</dbReference>
<dbReference type="GO" id="GO:0005524">
    <property type="term" value="F:ATP binding"/>
    <property type="evidence" value="ECO:0007669"/>
    <property type="project" value="UniProtKB-UniRule"/>
</dbReference>
<name>A0A6L5XYZ5_9FIRM</name>
<dbReference type="Pfam" id="PF11734">
    <property type="entry name" value="TilS_C"/>
    <property type="match status" value="1"/>
</dbReference>
<feature type="domain" description="Lysidine-tRNA(Ile) synthetase C-terminal" evidence="9">
    <location>
        <begin position="397"/>
        <end position="469"/>
    </location>
</feature>
<evidence type="ECO:0000313" key="11">
    <source>
        <dbReference type="Proteomes" id="UP000482209"/>
    </source>
</evidence>
<sequence length="479" mass="55569">MIEKKKEQVMLEKIIAYIEKYSLIERGDGIVVGVSGGADSVCLLLILVELRKRFLLDLVVVHVHHGIRGKEADEDEEFVRNLASQLEIPFVVERRDVPAFARECGLSEEEAGRAVRYEIFEQVRKCYGFTKVAVAHNKNDCAETVLFHLFRGSGLTGISGISASREKVIRPLLCCSRDEIERFLAERGQLFRTDRTNFLEEYSRNKIRLRVLPYVAKEINDRAVEHIVGTAGMVSEAQEFIEKNVQIMYDKVVSMRNGIYFINADEFRAVDRIIQRGILYQVIVRLAKGKKDIEQKHVELVMELMNRSVGKEVMLPYDIVAVRSYDGIQVCKRECLVRSKQKKKWEFVEVKPGNTYLLEEIGYQISLELVKNEQGAMQIPKNDCTKWFDYDRINNVILVRSRQSGDYLEINDKRGRKKLKDYFIDKKIPRDVRDEIPLLTDGNHVMWIFGDRISERYKVSEMTKNILMVNIMEVKKNGR</sequence>
<keyword evidence="4 8" id="KW-0819">tRNA processing</keyword>
<evidence type="ECO:0000256" key="6">
    <source>
        <dbReference type="ARBA" id="ARBA00022840"/>
    </source>
</evidence>
<comment type="domain">
    <text evidence="8">The N-terminal region contains the highly conserved SGGXDS motif, predicted to be a P-loop motif involved in ATP binding.</text>
</comment>
<gene>
    <name evidence="8 10" type="primary">tilS</name>
    <name evidence="10" type="ORF">FYJ58_08560</name>
</gene>
<dbReference type="SUPFAM" id="SSF82829">
    <property type="entry name" value="MesJ substrate recognition domain-like"/>
    <property type="match status" value="1"/>
</dbReference>
<dbReference type="NCBIfam" id="TIGR02433">
    <property type="entry name" value="lysidine_TilS_C"/>
    <property type="match status" value="1"/>
</dbReference>
<feature type="binding site" evidence="8">
    <location>
        <begin position="35"/>
        <end position="40"/>
    </location>
    <ligand>
        <name>ATP</name>
        <dbReference type="ChEBI" id="CHEBI:30616"/>
    </ligand>
</feature>
<comment type="caution">
    <text evidence="10">The sequence shown here is derived from an EMBL/GenBank/DDBJ whole genome shotgun (WGS) entry which is preliminary data.</text>
</comment>
<evidence type="ECO:0000256" key="4">
    <source>
        <dbReference type="ARBA" id="ARBA00022694"/>
    </source>
</evidence>
<dbReference type="Gene3D" id="3.40.50.620">
    <property type="entry name" value="HUPs"/>
    <property type="match status" value="1"/>
</dbReference>
<dbReference type="RefSeq" id="WP_154519330.1">
    <property type="nucleotide sequence ID" value="NZ_VUMT01000011.1"/>
</dbReference>
<dbReference type="InterPro" id="IPR011063">
    <property type="entry name" value="TilS/TtcA_N"/>
</dbReference>
<dbReference type="GO" id="GO:0005737">
    <property type="term" value="C:cytoplasm"/>
    <property type="evidence" value="ECO:0007669"/>
    <property type="project" value="UniProtKB-SubCell"/>
</dbReference>
<dbReference type="EC" id="6.3.4.19" evidence="8"/>
<evidence type="ECO:0000259" key="9">
    <source>
        <dbReference type="SMART" id="SM00977"/>
    </source>
</evidence>
<evidence type="ECO:0000256" key="3">
    <source>
        <dbReference type="ARBA" id="ARBA00022598"/>
    </source>
</evidence>
<keyword evidence="11" id="KW-1185">Reference proteome</keyword>
<dbReference type="CDD" id="cd01992">
    <property type="entry name" value="TilS_N"/>
    <property type="match status" value="1"/>
</dbReference>
<dbReference type="Gene3D" id="3.30.465.60">
    <property type="match status" value="1"/>
</dbReference>
<evidence type="ECO:0000256" key="8">
    <source>
        <dbReference type="HAMAP-Rule" id="MF_01161"/>
    </source>
</evidence>
<comment type="similarity">
    <text evidence="8">Belongs to the tRNA(Ile)-lysidine synthase family.</text>
</comment>
<proteinExistence type="inferred from homology"/>
<comment type="subcellular location">
    <subcellularLocation>
        <location evidence="1 8">Cytoplasm</location>
    </subcellularLocation>
</comment>
<dbReference type="SUPFAM" id="SSF52402">
    <property type="entry name" value="Adenine nucleotide alpha hydrolases-like"/>
    <property type="match status" value="1"/>
</dbReference>
<keyword evidence="3 8" id="KW-0436">Ligase</keyword>
<accession>A0A6L5XYZ5</accession>
<dbReference type="GO" id="GO:0032267">
    <property type="term" value="F:tRNA(Ile)-lysidine synthase activity"/>
    <property type="evidence" value="ECO:0007669"/>
    <property type="project" value="UniProtKB-EC"/>
</dbReference>
<evidence type="ECO:0000256" key="2">
    <source>
        <dbReference type="ARBA" id="ARBA00022490"/>
    </source>
</evidence>
<dbReference type="Proteomes" id="UP000482209">
    <property type="component" value="Unassembled WGS sequence"/>
</dbReference>
<evidence type="ECO:0000256" key="7">
    <source>
        <dbReference type="ARBA" id="ARBA00048539"/>
    </source>
</evidence>
<dbReference type="AlphaFoldDB" id="A0A6L5XYZ5"/>
<dbReference type="InterPro" id="IPR012094">
    <property type="entry name" value="tRNA_Ile_lys_synt"/>
</dbReference>
<keyword evidence="2 8" id="KW-0963">Cytoplasm</keyword>
<keyword evidence="5 8" id="KW-0547">Nucleotide-binding</keyword>
<dbReference type="NCBIfam" id="TIGR02432">
    <property type="entry name" value="lysidine_TilS_N"/>
    <property type="match status" value="1"/>
</dbReference>
<keyword evidence="6 8" id="KW-0067">ATP-binding</keyword>
<evidence type="ECO:0000256" key="5">
    <source>
        <dbReference type="ARBA" id="ARBA00022741"/>
    </source>
</evidence>
<comment type="function">
    <text evidence="8">Ligates lysine onto the cytidine present at position 34 of the AUA codon-specific tRNA(Ile) that contains the anticodon CAU, in an ATP-dependent manner. Cytidine is converted to lysidine, thus changing the amino acid specificity of the tRNA from methionine to isoleucine.</text>
</comment>
<evidence type="ECO:0000313" key="10">
    <source>
        <dbReference type="EMBL" id="MSS63924.1"/>
    </source>
</evidence>
<protein>
    <recommendedName>
        <fullName evidence="8">tRNA(Ile)-lysidine synthase</fullName>
        <ecNumber evidence="8">6.3.4.19</ecNumber>
    </recommendedName>
    <alternativeName>
        <fullName evidence="8">tRNA(Ile)-2-lysyl-cytidine synthase</fullName>
    </alternativeName>
    <alternativeName>
        <fullName evidence="8">tRNA(Ile)-lysidine synthetase</fullName>
    </alternativeName>
</protein>
<comment type="catalytic activity">
    <reaction evidence="7 8">
        <text>cytidine(34) in tRNA(Ile2) + L-lysine + ATP = lysidine(34) in tRNA(Ile2) + AMP + diphosphate + H(+)</text>
        <dbReference type="Rhea" id="RHEA:43744"/>
        <dbReference type="Rhea" id="RHEA-COMP:10625"/>
        <dbReference type="Rhea" id="RHEA-COMP:10670"/>
        <dbReference type="ChEBI" id="CHEBI:15378"/>
        <dbReference type="ChEBI" id="CHEBI:30616"/>
        <dbReference type="ChEBI" id="CHEBI:32551"/>
        <dbReference type="ChEBI" id="CHEBI:33019"/>
        <dbReference type="ChEBI" id="CHEBI:82748"/>
        <dbReference type="ChEBI" id="CHEBI:83665"/>
        <dbReference type="ChEBI" id="CHEBI:456215"/>
        <dbReference type="EC" id="6.3.4.19"/>
    </reaction>
</comment>
<dbReference type="GO" id="GO:0006400">
    <property type="term" value="P:tRNA modification"/>
    <property type="evidence" value="ECO:0007669"/>
    <property type="project" value="UniProtKB-UniRule"/>
</dbReference>
<organism evidence="10 11">
    <name type="scientific">Velocimicrobium porci</name>
    <dbReference type="NCBI Taxonomy" id="2606634"/>
    <lineage>
        <taxon>Bacteria</taxon>
        <taxon>Bacillati</taxon>
        <taxon>Bacillota</taxon>
        <taxon>Clostridia</taxon>
        <taxon>Lachnospirales</taxon>
        <taxon>Lachnospiraceae</taxon>
        <taxon>Velocimicrobium</taxon>
    </lineage>
</organism>
<dbReference type="EMBL" id="VUMT01000011">
    <property type="protein sequence ID" value="MSS63924.1"/>
    <property type="molecule type" value="Genomic_DNA"/>
</dbReference>
<dbReference type="PANTHER" id="PTHR43033">
    <property type="entry name" value="TRNA(ILE)-LYSIDINE SYNTHASE-RELATED"/>
    <property type="match status" value="1"/>
</dbReference>
<dbReference type="InterPro" id="IPR014729">
    <property type="entry name" value="Rossmann-like_a/b/a_fold"/>
</dbReference>
<dbReference type="SUPFAM" id="SSF56037">
    <property type="entry name" value="PheT/TilS domain"/>
    <property type="match status" value="1"/>
</dbReference>
<evidence type="ECO:0000256" key="1">
    <source>
        <dbReference type="ARBA" id="ARBA00004496"/>
    </source>
</evidence>
<dbReference type="InterPro" id="IPR012795">
    <property type="entry name" value="tRNA_Ile_lys_synt_N"/>
</dbReference>
<dbReference type="HAMAP" id="MF_01161">
    <property type="entry name" value="tRNA_Ile_lys_synt"/>
    <property type="match status" value="1"/>
</dbReference>
<dbReference type="SMART" id="SM00977">
    <property type="entry name" value="TilS_C"/>
    <property type="match status" value="1"/>
</dbReference>
<reference evidence="10 11" key="1">
    <citation type="submission" date="2019-08" db="EMBL/GenBank/DDBJ databases">
        <title>In-depth cultivation of the pig gut microbiome towards novel bacterial diversity and tailored functional studies.</title>
        <authorList>
            <person name="Wylensek D."/>
            <person name="Hitch T.C.A."/>
            <person name="Clavel T."/>
        </authorList>
    </citation>
    <scope>NUCLEOTIDE SEQUENCE [LARGE SCALE GENOMIC DNA]</scope>
    <source>
        <strain evidence="10 11">WCA-693-APC-MOT-I</strain>
    </source>
</reference>